<evidence type="ECO:0000259" key="11">
    <source>
        <dbReference type="PROSITE" id="PS51362"/>
    </source>
</evidence>
<dbReference type="AlphaFoldDB" id="A0A0K8UDH9"/>
<feature type="domain" description="TGF-beta family profile" evidence="11">
    <location>
        <begin position="296"/>
        <end position="431"/>
    </location>
</feature>
<dbReference type="CDD" id="cd13761">
    <property type="entry name" value="TGF_beta_BMP5_like"/>
    <property type="match status" value="1"/>
</dbReference>
<dbReference type="PROSITE" id="PS51362">
    <property type="entry name" value="TGF_BETA_2"/>
    <property type="match status" value="1"/>
</dbReference>
<dbReference type="Pfam" id="PF00019">
    <property type="entry name" value="TGF_beta"/>
    <property type="match status" value="1"/>
</dbReference>
<evidence type="ECO:0000256" key="2">
    <source>
        <dbReference type="ARBA" id="ARBA00006656"/>
    </source>
</evidence>
<evidence type="ECO:0000256" key="1">
    <source>
        <dbReference type="ARBA" id="ARBA00004613"/>
    </source>
</evidence>
<proteinExistence type="inferred from homology"/>
<dbReference type="GO" id="GO:0005615">
    <property type="term" value="C:extracellular space"/>
    <property type="evidence" value="ECO:0007669"/>
    <property type="project" value="TreeGrafter"/>
</dbReference>
<protein>
    <submittedName>
        <fullName evidence="12">Protein screw</fullName>
    </submittedName>
</protein>
<dbReference type="OrthoDB" id="5987191at2759"/>
<keyword evidence="7" id="KW-0325">Glycoprotein</keyword>
<dbReference type="SMART" id="SM00204">
    <property type="entry name" value="TGFB"/>
    <property type="match status" value="1"/>
</dbReference>
<dbReference type="Pfam" id="PF00688">
    <property type="entry name" value="TGFb_propeptide"/>
    <property type="match status" value="1"/>
</dbReference>
<evidence type="ECO:0000256" key="9">
    <source>
        <dbReference type="SAM" id="MobiDB-lite"/>
    </source>
</evidence>
<feature type="chain" id="PRO_5005520924" evidence="10">
    <location>
        <begin position="24"/>
        <end position="431"/>
    </location>
</feature>
<keyword evidence="3" id="KW-0964">Secreted</keyword>
<keyword evidence="5 8" id="KW-0339">Growth factor</keyword>
<dbReference type="GO" id="GO:0005125">
    <property type="term" value="F:cytokine activity"/>
    <property type="evidence" value="ECO:0007669"/>
    <property type="project" value="TreeGrafter"/>
</dbReference>
<keyword evidence="4 10" id="KW-0732">Signal</keyword>
<dbReference type="Gene3D" id="2.10.90.10">
    <property type="entry name" value="Cystine-knot cytokines"/>
    <property type="match status" value="1"/>
</dbReference>
<accession>A0A0K8UDH9</accession>
<evidence type="ECO:0000313" key="12">
    <source>
        <dbReference type="EMBL" id="JAI24631.1"/>
    </source>
</evidence>
<dbReference type="InterPro" id="IPR015615">
    <property type="entry name" value="TGF-beta-rel"/>
</dbReference>
<dbReference type="FunFam" id="2.10.90.10:FF:000052">
    <property type="entry name" value="Bone morphogenetic protein"/>
    <property type="match status" value="1"/>
</dbReference>
<dbReference type="InterPro" id="IPR001839">
    <property type="entry name" value="TGF-b_C"/>
</dbReference>
<dbReference type="SUPFAM" id="SSF57501">
    <property type="entry name" value="Cystine-knot cytokines"/>
    <property type="match status" value="1"/>
</dbReference>
<feature type="signal peptide" evidence="10">
    <location>
        <begin position="1"/>
        <end position="23"/>
    </location>
</feature>
<dbReference type="Gene3D" id="2.60.120.970">
    <property type="match status" value="1"/>
</dbReference>
<gene>
    <name evidence="12" type="primary">scw_1</name>
    <name evidence="12" type="ORF">c0_g1_i1</name>
</gene>
<dbReference type="PANTHER" id="PTHR11848:SF310">
    <property type="entry name" value="PROTEIN 60A-RELATED"/>
    <property type="match status" value="1"/>
</dbReference>
<dbReference type="PROSITE" id="PS00250">
    <property type="entry name" value="TGF_BETA_1"/>
    <property type="match status" value="1"/>
</dbReference>
<dbReference type="InterPro" id="IPR029034">
    <property type="entry name" value="Cystine-knot_cytokine"/>
</dbReference>
<feature type="region of interest" description="Disordered" evidence="9">
    <location>
        <begin position="290"/>
        <end position="310"/>
    </location>
</feature>
<comment type="similarity">
    <text evidence="2 8">Belongs to the TGF-beta family.</text>
</comment>
<dbReference type="EMBL" id="GDHF01027683">
    <property type="protein sequence ID" value="JAI24631.1"/>
    <property type="molecule type" value="Transcribed_RNA"/>
</dbReference>
<evidence type="ECO:0000256" key="8">
    <source>
        <dbReference type="RuleBase" id="RU000354"/>
    </source>
</evidence>
<evidence type="ECO:0000256" key="6">
    <source>
        <dbReference type="ARBA" id="ARBA00023157"/>
    </source>
</evidence>
<evidence type="ECO:0000256" key="4">
    <source>
        <dbReference type="ARBA" id="ARBA00022729"/>
    </source>
</evidence>
<dbReference type="InterPro" id="IPR017948">
    <property type="entry name" value="TGFb_CS"/>
</dbReference>
<evidence type="ECO:0000256" key="3">
    <source>
        <dbReference type="ARBA" id="ARBA00022525"/>
    </source>
</evidence>
<evidence type="ECO:0000256" key="10">
    <source>
        <dbReference type="SAM" id="SignalP"/>
    </source>
</evidence>
<comment type="subcellular location">
    <subcellularLocation>
        <location evidence="1">Secreted</location>
    </subcellularLocation>
</comment>
<organism evidence="12">
    <name type="scientific">Bactrocera latifrons</name>
    <name type="common">Malaysian fruit fly</name>
    <name type="synonym">Chaetodacus latifrons</name>
    <dbReference type="NCBI Taxonomy" id="174628"/>
    <lineage>
        <taxon>Eukaryota</taxon>
        <taxon>Metazoa</taxon>
        <taxon>Ecdysozoa</taxon>
        <taxon>Arthropoda</taxon>
        <taxon>Hexapoda</taxon>
        <taxon>Insecta</taxon>
        <taxon>Pterygota</taxon>
        <taxon>Neoptera</taxon>
        <taxon>Endopterygota</taxon>
        <taxon>Diptera</taxon>
        <taxon>Brachycera</taxon>
        <taxon>Muscomorpha</taxon>
        <taxon>Tephritoidea</taxon>
        <taxon>Tephritidae</taxon>
        <taxon>Bactrocera</taxon>
        <taxon>Bactrocera</taxon>
    </lineage>
</organism>
<name>A0A0K8UDH9_BACLA</name>
<reference evidence="12" key="1">
    <citation type="submission" date="2015-06" db="EMBL/GenBank/DDBJ databases">
        <authorList>
            <person name="Hoefler B.C."/>
            <person name="Straight P.D."/>
        </authorList>
    </citation>
    <scope>NUCLEOTIDE SEQUENCE</scope>
</reference>
<dbReference type="PANTHER" id="PTHR11848">
    <property type="entry name" value="TGF-BETA FAMILY"/>
    <property type="match status" value="1"/>
</dbReference>
<dbReference type="GO" id="GO:0008083">
    <property type="term" value="F:growth factor activity"/>
    <property type="evidence" value="ECO:0007669"/>
    <property type="project" value="UniProtKB-KW"/>
</dbReference>
<sequence length="431" mass="49429">MLQQILFYRVFILLTCCLAFIFAQQENTPDEMAQLADLLGLSQASARLKRQPSLSNSAAKFLLEVYKEISDEDEKHLPEVLQNQHKTRNRRAISEDNFITPFDRREIELSNNIITFASRPVSFKSISAPLGDMLVNFNLNDIPNDLELTHAAMRLYQDPQLGHYNMHAEYNYTIDVYKPVGEYMHRVASINATTTFRGWLELNVTHVLNQWLRFRTLKQILYGNDLLVGVTLHTPHRHRKEGAIAKSQQVAVTDIGLVSPQIQAELLDLQPFIIGYFKGPDLLTKMQQRSSQQNKRRVRHADSFRQPPAPHLPHTINVNKEIVFEPPKACERRNFTLDFKYLGMEKSVIAPKTFEAFYCFGECNFPLGTPMHNATNHAIVQTLMHLKRPNLPKPCCVPIKLASISILYSVNEDSVNLMRFSHIVAKECGCR</sequence>
<evidence type="ECO:0000256" key="7">
    <source>
        <dbReference type="ARBA" id="ARBA00023180"/>
    </source>
</evidence>
<keyword evidence="6" id="KW-1015">Disulfide bond</keyword>
<dbReference type="InterPro" id="IPR001111">
    <property type="entry name" value="TGF-b_propeptide"/>
</dbReference>
<evidence type="ECO:0000256" key="5">
    <source>
        <dbReference type="ARBA" id="ARBA00023030"/>
    </source>
</evidence>